<dbReference type="KEGG" id="lsz:JCM16776_1041"/>
<gene>
    <name evidence="1" type="ORF">JCM16776_1041</name>
</gene>
<accession>A0A510JQW6</accession>
<reference evidence="1 2" key="1">
    <citation type="submission" date="2019-07" db="EMBL/GenBank/DDBJ databases">
        <title>Complete Genome Sequence of Leptotrichia shahii Strain JCM 16776.</title>
        <authorList>
            <person name="Watanabe S."/>
            <person name="Cui L."/>
        </authorList>
    </citation>
    <scope>NUCLEOTIDE SEQUENCE [LARGE SCALE GENOMIC DNA]</scope>
    <source>
        <strain evidence="1 2">JCM16776</strain>
    </source>
</reference>
<proteinExistence type="predicted"/>
<evidence type="ECO:0000313" key="1">
    <source>
        <dbReference type="EMBL" id="BBM40821.1"/>
    </source>
</evidence>
<dbReference type="AlphaFoldDB" id="A0A510JQW6"/>
<sequence>MPEGYKSKTYISPSLSYVQKYDYGGVTLEFKLNPGTTNELMNIGVKSKKQISGIMVNPDYNYSKLPNDFKG</sequence>
<organism evidence="1 2">
    <name type="scientific">Leptotrichia shahii</name>
    <dbReference type="NCBI Taxonomy" id="157691"/>
    <lineage>
        <taxon>Bacteria</taxon>
        <taxon>Fusobacteriati</taxon>
        <taxon>Fusobacteriota</taxon>
        <taxon>Fusobacteriia</taxon>
        <taxon>Fusobacteriales</taxon>
        <taxon>Leptotrichiaceae</taxon>
        <taxon>Leptotrichia</taxon>
    </lineage>
</organism>
<protein>
    <submittedName>
        <fullName evidence="1">Uncharacterized protein</fullName>
    </submittedName>
</protein>
<dbReference type="Proteomes" id="UP000322617">
    <property type="component" value="Chromosome"/>
</dbReference>
<dbReference type="OrthoDB" id="2972467at2"/>
<keyword evidence="2" id="KW-1185">Reference proteome</keyword>
<dbReference type="RefSeq" id="WP_018449990.1">
    <property type="nucleotide sequence ID" value="NZ_AP019827.1"/>
</dbReference>
<name>A0A510JQW6_9FUSO</name>
<dbReference type="EMBL" id="AP019827">
    <property type="protein sequence ID" value="BBM40821.1"/>
    <property type="molecule type" value="Genomic_DNA"/>
</dbReference>
<dbReference type="STRING" id="1122172.GCA_000373045_00369"/>
<evidence type="ECO:0000313" key="2">
    <source>
        <dbReference type="Proteomes" id="UP000322617"/>
    </source>
</evidence>